<dbReference type="InterPro" id="IPR012902">
    <property type="entry name" value="N_methyl_site"/>
</dbReference>
<protein>
    <recommendedName>
        <fullName evidence="2">Type II secretion system protein I</fullName>
        <shortName evidence="2">T2SS minor pseudopilin I</shortName>
    </recommendedName>
</protein>
<feature type="transmembrane region" description="Helical" evidence="2">
    <location>
        <begin position="12"/>
        <end position="34"/>
    </location>
</feature>
<dbReference type="InterPro" id="IPR015424">
    <property type="entry name" value="PyrdxlP-dep_Trfase"/>
</dbReference>
<dbReference type="InterPro" id="IPR010052">
    <property type="entry name" value="T2SS_protein-GspI"/>
</dbReference>
<comment type="similarity">
    <text evidence="2">Belongs to the GSP I family.</text>
</comment>
<evidence type="ECO:0000256" key="2">
    <source>
        <dbReference type="RuleBase" id="RU368030"/>
    </source>
</evidence>
<dbReference type="SUPFAM" id="SSF53383">
    <property type="entry name" value="PLP-dependent transferases"/>
    <property type="match status" value="1"/>
</dbReference>
<comment type="function">
    <text evidence="2">Component of the type II secretion system required for the energy-dependent secretion of extracellular factors such as proteases and toxins from the periplasm.</text>
</comment>
<comment type="subunit">
    <text evidence="2">Type II secretion is composed of four main components: the outer membrane complex, the inner membrane complex, the cytoplasmic secretion ATPase and the periplasm-spanning pseudopilus.</text>
</comment>
<dbReference type="Gene3D" id="3.90.1150.10">
    <property type="entry name" value="Aspartate Aminotransferase, domain 1"/>
    <property type="match status" value="1"/>
</dbReference>
<comment type="PTM">
    <text evidence="2">Cleaved by prepilin peptidase.</text>
</comment>
<keyword evidence="2" id="KW-0812">Transmembrane</keyword>
<evidence type="ECO:0000313" key="4">
    <source>
        <dbReference type="Proteomes" id="UP000270834"/>
    </source>
</evidence>
<evidence type="ECO:0000256" key="1">
    <source>
        <dbReference type="ARBA" id="ARBA00022898"/>
    </source>
</evidence>
<dbReference type="InterPro" id="IPR010111">
    <property type="entry name" value="Kynureninase"/>
</dbReference>
<proteinExistence type="inferred from homology"/>
<dbReference type="Proteomes" id="UP000270834">
    <property type="component" value="Unassembled WGS sequence"/>
</dbReference>
<keyword evidence="2" id="KW-0997">Cell inner membrane</keyword>
<accession>A0A3M5DLG1</accession>
<keyword evidence="2" id="KW-0488">Methylation</keyword>
<reference evidence="3 4" key="1">
    <citation type="submission" date="2018-08" db="EMBL/GenBank/DDBJ databases">
        <title>Recombination of ecologically and evolutionarily significant loci maintains genetic cohesion in the Pseudomonas syringae species complex.</title>
        <authorList>
            <person name="Dillon M."/>
            <person name="Thakur S."/>
            <person name="Almeida R.N.D."/>
            <person name="Weir B.S."/>
            <person name="Guttman D.S."/>
        </authorList>
    </citation>
    <scope>NUCLEOTIDE SEQUENCE [LARGE SCALE GENOMIC DNA]</scope>
    <source>
        <strain evidence="3 4">ICMP 7846</strain>
    </source>
</reference>
<dbReference type="Pfam" id="PF07963">
    <property type="entry name" value="N_methyl"/>
    <property type="match status" value="1"/>
</dbReference>
<keyword evidence="2" id="KW-1003">Cell membrane</keyword>
<dbReference type="InterPro" id="IPR015422">
    <property type="entry name" value="PyrdxlP-dep_Trfase_small"/>
</dbReference>
<dbReference type="PROSITE" id="PS00409">
    <property type="entry name" value="PROKAR_NTER_METHYL"/>
    <property type="match status" value="1"/>
</dbReference>
<dbReference type="GO" id="GO:0015627">
    <property type="term" value="C:type II protein secretion system complex"/>
    <property type="evidence" value="ECO:0007669"/>
    <property type="project" value="UniProtKB-UniRule"/>
</dbReference>
<sequence>MSTRLSSRGFTLIEVLVALAIVAIALAAAIRAVGLMTDGNGLLRDKSLALADLFIELVESRCERFGLTLVTPREHARRGSHVSFEHAQGYAIVQALIDRGVIGDYREPGILRFGFTPLYTRFVEVWDAVQALLEILQSEAWKEPRYQVRHKVT</sequence>
<dbReference type="GO" id="GO:0005886">
    <property type="term" value="C:plasma membrane"/>
    <property type="evidence" value="ECO:0007669"/>
    <property type="project" value="UniProtKB-SubCell"/>
</dbReference>
<dbReference type="EMBL" id="RBSQ01000918">
    <property type="protein sequence ID" value="RMS50511.1"/>
    <property type="molecule type" value="Genomic_DNA"/>
</dbReference>
<dbReference type="PANTHER" id="PTHR14084:SF0">
    <property type="entry name" value="KYNURENINASE"/>
    <property type="match status" value="1"/>
</dbReference>
<dbReference type="NCBIfam" id="TIGR02532">
    <property type="entry name" value="IV_pilin_GFxxxE"/>
    <property type="match status" value="1"/>
</dbReference>
<dbReference type="GO" id="GO:0043420">
    <property type="term" value="P:anthranilate metabolic process"/>
    <property type="evidence" value="ECO:0007669"/>
    <property type="project" value="TreeGrafter"/>
</dbReference>
<name>A0A3M5DLG1_PSEAI</name>
<dbReference type="GO" id="GO:0030170">
    <property type="term" value="F:pyridoxal phosphate binding"/>
    <property type="evidence" value="ECO:0007669"/>
    <property type="project" value="InterPro"/>
</dbReference>
<dbReference type="Pfam" id="PF22580">
    <property type="entry name" value="KYNU_C"/>
    <property type="match status" value="1"/>
</dbReference>
<dbReference type="AlphaFoldDB" id="A0A3M5DLG1"/>
<keyword evidence="2" id="KW-0472">Membrane</keyword>
<organism evidence="3 4">
    <name type="scientific">Pseudomonas aeruginosa</name>
    <dbReference type="NCBI Taxonomy" id="287"/>
    <lineage>
        <taxon>Bacteria</taxon>
        <taxon>Pseudomonadati</taxon>
        <taxon>Pseudomonadota</taxon>
        <taxon>Gammaproteobacteria</taxon>
        <taxon>Pseudomonadales</taxon>
        <taxon>Pseudomonadaceae</taxon>
        <taxon>Pseudomonas</taxon>
    </lineage>
</organism>
<gene>
    <name evidence="3" type="ORF">ALP65_01033</name>
</gene>
<dbReference type="GO" id="GO:0019441">
    <property type="term" value="P:L-tryptophan catabolic process to kynurenine"/>
    <property type="evidence" value="ECO:0007669"/>
    <property type="project" value="TreeGrafter"/>
</dbReference>
<comment type="caution">
    <text evidence="3">The sequence shown here is derived from an EMBL/GenBank/DDBJ whole genome shotgun (WGS) entry which is preliminary data.</text>
</comment>
<comment type="subcellular location">
    <subcellularLocation>
        <location evidence="2">Cell inner membrane</location>
        <topology evidence="2">Single-pass membrane protein</topology>
    </subcellularLocation>
</comment>
<evidence type="ECO:0000313" key="3">
    <source>
        <dbReference type="EMBL" id="RMS50511.1"/>
    </source>
</evidence>
<dbReference type="NCBIfam" id="TIGR01707">
    <property type="entry name" value="gspI"/>
    <property type="match status" value="1"/>
</dbReference>
<keyword evidence="1" id="KW-0663">Pyridoxal phosphate</keyword>
<dbReference type="GO" id="GO:0005737">
    <property type="term" value="C:cytoplasm"/>
    <property type="evidence" value="ECO:0007669"/>
    <property type="project" value="InterPro"/>
</dbReference>
<keyword evidence="2" id="KW-1133">Transmembrane helix</keyword>
<dbReference type="PANTHER" id="PTHR14084">
    <property type="entry name" value="KYNURENINASE"/>
    <property type="match status" value="1"/>
</dbReference>
<dbReference type="GO" id="GO:0009435">
    <property type="term" value="P:NAD+ biosynthetic process"/>
    <property type="evidence" value="ECO:0007669"/>
    <property type="project" value="InterPro"/>
</dbReference>
<dbReference type="GO" id="GO:0030429">
    <property type="term" value="F:kynureninase activity"/>
    <property type="evidence" value="ECO:0007669"/>
    <property type="project" value="InterPro"/>
</dbReference>
<dbReference type="GO" id="GO:0015628">
    <property type="term" value="P:protein secretion by the type II secretion system"/>
    <property type="evidence" value="ECO:0007669"/>
    <property type="project" value="UniProtKB-UniRule"/>
</dbReference>